<dbReference type="RefSeq" id="WP_379981912.1">
    <property type="nucleotide sequence ID" value="NZ_JBHSFV010000014.1"/>
</dbReference>
<evidence type="ECO:0000259" key="1">
    <source>
        <dbReference type="PROSITE" id="PS51781"/>
    </source>
</evidence>
<evidence type="ECO:0000313" key="3">
    <source>
        <dbReference type="Proteomes" id="UP001596043"/>
    </source>
</evidence>
<protein>
    <submittedName>
        <fullName evidence="2">SH3 domain-containing protein</fullName>
    </submittedName>
</protein>
<keyword evidence="3" id="KW-1185">Reference proteome</keyword>
<proteinExistence type="predicted"/>
<dbReference type="Proteomes" id="UP001596043">
    <property type="component" value="Unassembled WGS sequence"/>
</dbReference>
<dbReference type="EMBL" id="JBHSFV010000014">
    <property type="protein sequence ID" value="MFC4636073.1"/>
    <property type="molecule type" value="Genomic_DNA"/>
</dbReference>
<reference evidence="3" key="1">
    <citation type="journal article" date="2019" name="Int. J. Syst. Evol. Microbiol.">
        <title>The Global Catalogue of Microorganisms (GCM) 10K type strain sequencing project: providing services to taxonomists for standard genome sequencing and annotation.</title>
        <authorList>
            <consortium name="The Broad Institute Genomics Platform"/>
            <consortium name="The Broad Institute Genome Sequencing Center for Infectious Disease"/>
            <person name="Wu L."/>
            <person name="Ma J."/>
        </authorList>
    </citation>
    <scope>NUCLEOTIDE SEQUENCE [LARGE SCALE GENOMIC DNA]</scope>
    <source>
        <strain evidence="3">YJ-61-S</strain>
    </source>
</reference>
<organism evidence="2 3">
    <name type="scientific">Dokdonia ponticola</name>
    <dbReference type="NCBI Taxonomy" id="2041041"/>
    <lineage>
        <taxon>Bacteria</taxon>
        <taxon>Pseudomonadati</taxon>
        <taxon>Bacteroidota</taxon>
        <taxon>Flavobacteriia</taxon>
        <taxon>Flavobacteriales</taxon>
        <taxon>Flavobacteriaceae</taxon>
        <taxon>Dokdonia</taxon>
    </lineage>
</organism>
<accession>A0ABV9I1T1</accession>
<dbReference type="PROSITE" id="PS51781">
    <property type="entry name" value="SH3B"/>
    <property type="match status" value="1"/>
</dbReference>
<evidence type="ECO:0000313" key="2">
    <source>
        <dbReference type="EMBL" id="MFC4636073.1"/>
    </source>
</evidence>
<feature type="domain" description="SH3b" evidence="1">
    <location>
        <begin position="22"/>
        <end position="112"/>
    </location>
</feature>
<comment type="caution">
    <text evidence="2">The sequence shown here is derived from an EMBL/GenBank/DDBJ whole genome shotgun (WGS) entry which is preliminary data.</text>
</comment>
<gene>
    <name evidence="2" type="ORF">ACFO3O_19340</name>
</gene>
<dbReference type="InterPro" id="IPR003646">
    <property type="entry name" value="SH3-like_bac-type"/>
</dbReference>
<sequence length="324" mass="37239">MKTLTKLVVLLLLLITSISYGQDYYFINAQSGLNVRSGSNLSSKKIAKIPFGFMVEKIADTKTEFIINDNGKLIKGKFVKIKYGNFSCIAYGNDDGSITYGYVFDGYLKKAKNDDLITIKQIDKVTYTELSQRASKKIRKPKAIQHIDSIKMMLKNRVDWVLESEEATYSVSKTIKKIHLENGFKVVFDLSCVDFGFSEGYSAYYPEYDILVLEGGHTTDRCFSLKTGETELTIGNPEYMISSPNNSYRLNGYFGGQECISYFFQKNENGKFVYLTELNSHFDICRFKTFYWINETTFMYSTGDHWTDTENETDQYFMGEILHN</sequence>
<dbReference type="Gene3D" id="2.30.30.40">
    <property type="entry name" value="SH3 Domains"/>
    <property type="match status" value="1"/>
</dbReference>
<name>A0ABV9I1T1_9FLAO</name>